<accession>A0A7C2JYC6</accession>
<dbReference type="Gene3D" id="3.50.30.50">
    <property type="entry name" value="Putative cyclase"/>
    <property type="match status" value="1"/>
</dbReference>
<comment type="caution">
    <text evidence="1">The sequence shown here is derived from an EMBL/GenBank/DDBJ whole genome shotgun (WGS) entry which is preliminary data.</text>
</comment>
<dbReference type="AlphaFoldDB" id="A0A7C2JYC6"/>
<proteinExistence type="predicted"/>
<evidence type="ECO:0000313" key="1">
    <source>
        <dbReference type="EMBL" id="HEN14620.1"/>
    </source>
</evidence>
<dbReference type="InterPro" id="IPR007325">
    <property type="entry name" value="KFase/CYL"/>
</dbReference>
<gene>
    <name evidence="1" type="ORF">ENQ76_04020</name>
</gene>
<dbReference type="Pfam" id="PF04199">
    <property type="entry name" value="Cyclase"/>
    <property type="match status" value="1"/>
</dbReference>
<dbReference type="GO" id="GO:0019441">
    <property type="term" value="P:L-tryptophan catabolic process to kynurenine"/>
    <property type="evidence" value="ECO:0007669"/>
    <property type="project" value="InterPro"/>
</dbReference>
<reference evidence="1" key="1">
    <citation type="journal article" date="2020" name="mSystems">
        <title>Genome- and Community-Level Interaction Insights into Carbon Utilization and Element Cycling Functions of Hydrothermarchaeota in Hydrothermal Sediment.</title>
        <authorList>
            <person name="Zhou Z."/>
            <person name="Liu Y."/>
            <person name="Xu W."/>
            <person name="Pan J."/>
            <person name="Luo Z.H."/>
            <person name="Li M."/>
        </authorList>
    </citation>
    <scope>NUCLEOTIDE SEQUENCE [LARGE SCALE GENOMIC DNA]</scope>
    <source>
        <strain evidence="1">SpSt-339</strain>
    </source>
</reference>
<dbReference type="EMBL" id="DSOK01000123">
    <property type="protein sequence ID" value="HEN14620.1"/>
    <property type="molecule type" value="Genomic_DNA"/>
</dbReference>
<dbReference type="SUPFAM" id="SSF102198">
    <property type="entry name" value="Putative cyclase"/>
    <property type="match status" value="1"/>
</dbReference>
<dbReference type="PANTHER" id="PTHR31118">
    <property type="entry name" value="CYCLASE-LIKE PROTEIN 2"/>
    <property type="match status" value="1"/>
</dbReference>
<sequence length="279" mass="29789">MKSAVSITLAAVGIVLVIALAVTTAWNRSAAAVAPEVAAGNPFAERTIIDLTYAFNSNTPYWPGDRYTPFKLETIATLEQDGVLSKAISLPEHLGTHLDAPNHFERHPWSVEKIPPQELFGPGVVMDISLKAEQDADAVLTLADVRAWEAAHGPVPDGAVVLLHTGWSRFWTNYARYKNQDAQGKLHFPGYSAEAAKYLVDDRKAKGLGIDTLSIDAGNSPDFPVHHIVNAAGKYGLENVANLGQLPPTGFHVIVAPMKIEGGSGGPTRIFALVAGEGP</sequence>
<name>A0A7C2JYC6_9PLAN</name>
<dbReference type="GO" id="GO:0004061">
    <property type="term" value="F:arylformamidase activity"/>
    <property type="evidence" value="ECO:0007669"/>
    <property type="project" value="InterPro"/>
</dbReference>
<dbReference type="InterPro" id="IPR037175">
    <property type="entry name" value="KFase_sf"/>
</dbReference>
<organism evidence="1">
    <name type="scientific">Schlesneria paludicola</name>
    <dbReference type="NCBI Taxonomy" id="360056"/>
    <lineage>
        <taxon>Bacteria</taxon>
        <taxon>Pseudomonadati</taxon>
        <taxon>Planctomycetota</taxon>
        <taxon>Planctomycetia</taxon>
        <taxon>Planctomycetales</taxon>
        <taxon>Planctomycetaceae</taxon>
        <taxon>Schlesneria</taxon>
    </lineage>
</organism>
<dbReference type="PANTHER" id="PTHR31118:SF12">
    <property type="entry name" value="CYCLASE-LIKE PROTEIN 2"/>
    <property type="match status" value="1"/>
</dbReference>
<protein>
    <submittedName>
        <fullName evidence="1">Cyclase family protein</fullName>
    </submittedName>
</protein>